<proteinExistence type="predicted"/>
<protein>
    <recommendedName>
        <fullName evidence="3">Tc1-like transposase DDE domain-containing protein</fullName>
    </recommendedName>
</protein>
<keyword evidence="2" id="KW-1185">Reference proteome</keyword>
<dbReference type="GO" id="GO:0003676">
    <property type="term" value="F:nucleic acid binding"/>
    <property type="evidence" value="ECO:0007669"/>
    <property type="project" value="InterPro"/>
</dbReference>
<dbReference type="Gene3D" id="3.30.420.10">
    <property type="entry name" value="Ribonuclease H-like superfamily/Ribonuclease H"/>
    <property type="match status" value="1"/>
</dbReference>
<evidence type="ECO:0000313" key="2">
    <source>
        <dbReference type="Proteomes" id="UP000002640"/>
    </source>
</evidence>
<evidence type="ECO:0000313" key="1">
    <source>
        <dbReference type="EMBL" id="EGZ19654.1"/>
    </source>
</evidence>
<dbReference type="PANTHER" id="PTHR33939:SF1">
    <property type="entry name" value="DUF4371 DOMAIN-CONTAINING PROTEIN"/>
    <property type="match status" value="1"/>
</dbReference>
<dbReference type="Proteomes" id="UP000002640">
    <property type="component" value="Unassembled WGS sequence"/>
</dbReference>
<evidence type="ECO:0008006" key="3">
    <source>
        <dbReference type="Google" id="ProtNLM"/>
    </source>
</evidence>
<reference evidence="1 2" key="1">
    <citation type="journal article" date="2006" name="Science">
        <title>Phytophthora genome sequences uncover evolutionary origins and mechanisms of pathogenesis.</title>
        <authorList>
            <person name="Tyler B.M."/>
            <person name="Tripathy S."/>
            <person name="Zhang X."/>
            <person name="Dehal P."/>
            <person name="Jiang R.H."/>
            <person name="Aerts A."/>
            <person name="Arredondo F.D."/>
            <person name="Baxter L."/>
            <person name="Bensasson D."/>
            <person name="Beynon J.L."/>
            <person name="Chapman J."/>
            <person name="Damasceno C.M."/>
            <person name="Dorrance A.E."/>
            <person name="Dou D."/>
            <person name="Dickerman A.W."/>
            <person name="Dubchak I.L."/>
            <person name="Garbelotto M."/>
            <person name="Gijzen M."/>
            <person name="Gordon S.G."/>
            <person name="Govers F."/>
            <person name="Grunwald N.J."/>
            <person name="Huang W."/>
            <person name="Ivors K.L."/>
            <person name="Jones R.W."/>
            <person name="Kamoun S."/>
            <person name="Krampis K."/>
            <person name="Lamour K.H."/>
            <person name="Lee M.K."/>
            <person name="McDonald W.H."/>
            <person name="Medina M."/>
            <person name="Meijer H.J."/>
            <person name="Nordberg E.K."/>
            <person name="Maclean D.J."/>
            <person name="Ospina-Giraldo M.D."/>
            <person name="Morris P.F."/>
            <person name="Phuntumart V."/>
            <person name="Putnam N.H."/>
            <person name="Rash S."/>
            <person name="Rose J.K."/>
            <person name="Sakihama Y."/>
            <person name="Salamov A.A."/>
            <person name="Savidor A."/>
            <person name="Scheuring C.F."/>
            <person name="Smith B.M."/>
            <person name="Sobral B.W."/>
            <person name="Terry A."/>
            <person name="Torto-Alalibo T.A."/>
            <person name="Win J."/>
            <person name="Xu Z."/>
            <person name="Zhang H."/>
            <person name="Grigoriev I.V."/>
            <person name="Rokhsar D.S."/>
            <person name="Boore J.L."/>
        </authorList>
    </citation>
    <scope>NUCLEOTIDE SEQUENCE [LARGE SCALE GENOMIC DNA]</scope>
    <source>
        <strain evidence="1 2">P6497</strain>
    </source>
</reference>
<sequence length="153" mass="17188">MQAACKLYGLPYAESDTRAIMWEKLSRHIAEHVEPEIVTMAKKKGHEVVFTPPHYSDLQPIEYVWANVKGEVGRQYTKDTTFQQARSGLDTAFKTLSSKTVQGCIDKARAHLVDLNAQIKSYDSRSENEDSDSSETKAVLVMTTLANILDSHK</sequence>
<organism evidence="1 2">
    <name type="scientific">Phytophthora sojae (strain P6497)</name>
    <name type="common">Soybean stem and root rot agent</name>
    <name type="synonym">Phytophthora megasperma f. sp. glycines</name>
    <dbReference type="NCBI Taxonomy" id="1094619"/>
    <lineage>
        <taxon>Eukaryota</taxon>
        <taxon>Sar</taxon>
        <taxon>Stramenopiles</taxon>
        <taxon>Oomycota</taxon>
        <taxon>Peronosporomycetes</taxon>
        <taxon>Peronosporales</taxon>
        <taxon>Peronosporaceae</taxon>
        <taxon>Phytophthora</taxon>
    </lineage>
</organism>
<dbReference type="AlphaFoldDB" id="G4Z7E6"/>
<dbReference type="PANTHER" id="PTHR33939">
    <property type="entry name" value="PROTEIN CBG22215"/>
    <property type="match status" value="1"/>
</dbReference>
<dbReference type="RefSeq" id="XP_009522371.1">
    <property type="nucleotide sequence ID" value="XM_009524076.1"/>
</dbReference>
<dbReference type="InParanoid" id="G4Z7E6"/>
<gene>
    <name evidence="1" type="ORF">PHYSODRAFT_492732</name>
</gene>
<accession>G4Z7E6</accession>
<dbReference type="EMBL" id="JH159153">
    <property type="protein sequence ID" value="EGZ19654.1"/>
    <property type="molecule type" value="Genomic_DNA"/>
</dbReference>
<dbReference type="GeneID" id="20656864"/>
<name>G4Z7E6_PHYSP</name>
<dbReference type="OMA" id="IQGCIDA"/>
<dbReference type="KEGG" id="psoj:PHYSODRAFT_492732"/>
<dbReference type="InterPro" id="IPR036397">
    <property type="entry name" value="RNaseH_sf"/>
</dbReference>